<dbReference type="OrthoDB" id="3870417at2"/>
<comment type="caution">
    <text evidence="2">The sequence shown here is derived from an EMBL/GenBank/DDBJ whole genome shotgun (WGS) entry which is preliminary data.</text>
</comment>
<keyword evidence="3" id="KW-1185">Reference proteome</keyword>
<accession>A0A561UC24</accession>
<evidence type="ECO:0000313" key="3">
    <source>
        <dbReference type="Proteomes" id="UP000317940"/>
    </source>
</evidence>
<sequence length="296" mass="31083">MDLDEELARAFRAGVADLTAPVAEIAAESGRLGRRRQRLRRLRAGGAVLAVAALGLGALLTVGPHDGRQQAVVSSTPVTTAATASAQASTEPADTPLTPEAMVKLLADQLPPGGRFVKYQDTSSTTGPFPEVGTFLSYDDGHGVSEIQLVFRKKSEPFPSAGRTPGIQDGMPGCDLQPQRPSGPPPGPISCHAGYLADGSWAVVTATDAVVPGGLYGYQVSLWQPTGYLLVFSEYSGTINAYGHKEATTRQQPPVPLDRWQAIADSPEWQPKVPRSVADAGARLVAPVSHAPFPEG</sequence>
<dbReference type="EMBL" id="VIWT01000001">
    <property type="protein sequence ID" value="TWF96918.1"/>
    <property type="molecule type" value="Genomic_DNA"/>
</dbReference>
<keyword evidence="1" id="KW-0472">Membrane</keyword>
<organism evidence="2 3">
    <name type="scientific">Kitasatospora viridis</name>
    <dbReference type="NCBI Taxonomy" id="281105"/>
    <lineage>
        <taxon>Bacteria</taxon>
        <taxon>Bacillati</taxon>
        <taxon>Actinomycetota</taxon>
        <taxon>Actinomycetes</taxon>
        <taxon>Kitasatosporales</taxon>
        <taxon>Streptomycetaceae</taxon>
        <taxon>Kitasatospora</taxon>
    </lineage>
</organism>
<evidence type="ECO:0000313" key="2">
    <source>
        <dbReference type="EMBL" id="TWF96918.1"/>
    </source>
</evidence>
<feature type="transmembrane region" description="Helical" evidence="1">
    <location>
        <begin position="44"/>
        <end position="63"/>
    </location>
</feature>
<dbReference type="AlphaFoldDB" id="A0A561UC24"/>
<name>A0A561UC24_9ACTN</name>
<reference evidence="2 3" key="1">
    <citation type="submission" date="2019-06" db="EMBL/GenBank/DDBJ databases">
        <title>Sequencing the genomes of 1000 actinobacteria strains.</title>
        <authorList>
            <person name="Klenk H.-P."/>
        </authorList>
    </citation>
    <scope>NUCLEOTIDE SEQUENCE [LARGE SCALE GENOMIC DNA]</scope>
    <source>
        <strain evidence="2 3">DSM 44826</strain>
    </source>
</reference>
<dbReference type="Proteomes" id="UP000317940">
    <property type="component" value="Unassembled WGS sequence"/>
</dbReference>
<keyword evidence="1" id="KW-1133">Transmembrane helix</keyword>
<proteinExistence type="predicted"/>
<evidence type="ECO:0000256" key="1">
    <source>
        <dbReference type="SAM" id="Phobius"/>
    </source>
</evidence>
<protein>
    <submittedName>
        <fullName evidence="2">Uncharacterized protein</fullName>
    </submittedName>
</protein>
<gene>
    <name evidence="2" type="ORF">FHX73_11692</name>
</gene>
<dbReference type="RefSeq" id="WP_145903210.1">
    <property type="nucleotide sequence ID" value="NZ_BAAAMZ010000042.1"/>
</dbReference>
<keyword evidence="1" id="KW-0812">Transmembrane</keyword>